<reference evidence="8" key="1">
    <citation type="submission" date="2016-06" db="UniProtKB">
        <authorList>
            <consortium name="WormBaseParasite"/>
        </authorList>
    </citation>
    <scope>IDENTIFICATION</scope>
</reference>
<feature type="domain" description="ShKT" evidence="5">
    <location>
        <begin position="74"/>
        <end position="113"/>
    </location>
</feature>
<dbReference type="WBParaSite" id="GPUH_0002335001-mRNA-1">
    <property type="protein sequence ID" value="GPUH_0002335001-mRNA-1"/>
    <property type="gene ID" value="GPUH_0002335001"/>
</dbReference>
<evidence type="ECO:0000256" key="1">
    <source>
        <dbReference type="ARBA" id="ARBA00022729"/>
    </source>
</evidence>
<evidence type="ECO:0000256" key="3">
    <source>
        <dbReference type="PROSITE-ProRule" id="PRU01005"/>
    </source>
</evidence>
<evidence type="ECO:0000313" key="8">
    <source>
        <dbReference type="WBParaSite" id="GPUH_0002335001-mRNA-1"/>
    </source>
</evidence>
<evidence type="ECO:0000313" key="6">
    <source>
        <dbReference type="EMBL" id="VDN41302.1"/>
    </source>
</evidence>
<comment type="caution">
    <text evidence="3">Lacks conserved residue(s) required for the propagation of feature annotation.</text>
</comment>
<dbReference type="Gene3D" id="1.10.10.1940">
    <property type="match status" value="1"/>
</dbReference>
<dbReference type="Pfam" id="PF01549">
    <property type="entry name" value="ShK"/>
    <property type="match status" value="2"/>
</dbReference>
<dbReference type="PANTHER" id="PTHR46219">
    <property type="entry name" value="PROTEIN CBG11138"/>
    <property type="match status" value="1"/>
</dbReference>
<dbReference type="SMART" id="SM00254">
    <property type="entry name" value="ShKT"/>
    <property type="match status" value="2"/>
</dbReference>
<sequence length="118" mass="13467">MQNFDGISKNSCFFALIFILDRRATACKDLAPPNKPSECPSLVHLCNDPVYYELMTKQCPKTCRRCWDGLIPKCADLSEPGLDSPCPTLRYLCNDSLYYDLMTEQCPKTCGRCYPCKY</sequence>
<dbReference type="OrthoDB" id="5868199at2759"/>
<feature type="domain" description="ShKT" evidence="5">
    <location>
        <begin position="27"/>
        <end position="66"/>
    </location>
</feature>
<reference evidence="6 7" key="2">
    <citation type="submission" date="2018-11" db="EMBL/GenBank/DDBJ databases">
        <authorList>
            <consortium name="Pathogen Informatics"/>
        </authorList>
    </citation>
    <scope>NUCLEOTIDE SEQUENCE [LARGE SCALE GENOMIC DNA]</scope>
</reference>
<gene>
    <name evidence="6" type="ORF">GPUH_LOCUS23320</name>
</gene>
<proteinExistence type="predicted"/>
<dbReference type="AlphaFoldDB" id="A0A183EQS9"/>
<feature type="signal peptide" evidence="4">
    <location>
        <begin position="1"/>
        <end position="26"/>
    </location>
</feature>
<accession>A0A183EQS9</accession>
<dbReference type="PANTHER" id="PTHR46219:SF5">
    <property type="entry name" value="SHKT DOMAIN-CONTAINING PROTEIN"/>
    <property type="match status" value="1"/>
</dbReference>
<organism evidence="8">
    <name type="scientific">Gongylonema pulchrum</name>
    <dbReference type="NCBI Taxonomy" id="637853"/>
    <lineage>
        <taxon>Eukaryota</taxon>
        <taxon>Metazoa</taxon>
        <taxon>Ecdysozoa</taxon>
        <taxon>Nematoda</taxon>
        <taxon>Chromadorea</taxon>
        <taxon>Rhabditida</taxon>
        <taxon>Spirurina</taxon>
        <taxon>Spiruromorpha</taxon>
        <taxon>Spiruroidea</taxon>
        <taxon>Gongylonematidae</taxon>
        <taxon>Gongylonema</taxon>
    </lineage>
</organism>
<keyword evidence="7" id="KW-1185">Reference proteome</keyword>
<dbReference type="FunFam" id="1.10.10.1940:FF:000002">
    <property type="entry name" value="PHAryngeal gland Toxin-related"/>
    <property type="match status" value="1"/>
</dbReference>
<dbReference type="PROSITE" id="PS51670">
    <property type="entry name" value="SHKT"/>
    <property type="match status" value="2"/>
</dbReference>
<feature type="chain" id="PRO_5043139251" evidence="4">
    <location>
        <begin position="27"/>
        <end position="118"/>
    </location>
</feature>
<evidence type="ECO:0000259" key="5">
    <source>
        <dbReference type="PROSITE" id="PS51670"/>
    </source>
</evidence>
<dbReference type="Proteomes" id="UP000271098">
    <property type="component" value="Unassembled WGS sequence"/>
</dbReference>
<evidence type="ECO:0000256" key="4">
    <source>
        <dbReference type="SAM" id="SignalP"/>
    </source>
</evidence>
<dbReference type="Gene3D" id="1.10.10.1870">
    <property type="entry name" value="ShTK domain-like"/>
    <property type="match status" value="1"/>
</dbReference>
<evidence type="ECO:0000256" key="2">
    <source>
        <dbReference type="ARBA" id="ARBA00023157"/>
    </source>
</evidence>
<keyword evidence="1 4" id="KW-0732">Signal</keyword>
<protein>
    <submittedName>
        <fullName evidence="8">ShKT domain-containing protein</fullName>
    </submittedName>
</protein>
<name>A0A183EQS9_9BILA</name>
<evidence type="ECO:0000313" key="7">
    <source>
        <dbReference type="Proteomes" id="UP000271098"/>
    </source>
</evidence>
<dbReference type="EMBL" id="UYRT01097478">
    <property type="protein sequence ID" value="VDN41302.1"/>
    <property type="molecule type" value="Genomic_DNA"/>
</dbReference>
<dbReference type="InterPro" id="IPR003582">
    <property type="entry name" value="ShKT_dom"/>
</dbReference>
<keyword evidence="2" id="KW-1015">Disulfide bond</keyword>